<feature type="region of interest" description="Disordered" evidence="1">
    <location>
        <begin position="606"/>
        <end position="636"/>
    </location>
</feature>
<proteinExistence type="predicted"/>
<feature type="region of interest" description="Disordered" evidence="1">
    <location>
        <begin position="651"/>
        <end position="671"/>
    </location>
</feature>
<dbReference type="InterPro" id="IPR036514">
    <property type="entry name" value="SGNH_hydro_sf"/>
</dbReference>
<feature type="compositionally biased region" description="Polar residues" evidence="1">
    <location>
        <begin position="606"/>
        <end position="616"/>
    </location>
</feature>
<dbReference type="EMBL" id="HBUF01348923">
    <property type="protein sequence ID" value="CAG6712075.1"/>
    <property type="molecule type" value="Transcribed_RNA"/>
</dbReference>
<evidence type="ECO:0000256" key="1">
    <source>
        <dbReference type="SAM" id="MobiDB-lite"/>
    </source>
</evidence>
<accession>A0A8D8URQ1</accession>
<dbReference type="EMBL" id="HBUF01348922">
    <property type="protein sequence ID" value="CAG6712071.1"/>
    <property type="molecule type" value="Transcribed_RNA"/>
</dbReference>
<reference evidence="2" key="1">
    <citation type="submission" date="2021-05" db="EMBL/GenBank/DDBJ databases">
        <authorList>
            <person name="Alioto T."/>
            <person name="Alioto T."/>
            <person name="Gomez Garrido J."/>
        </authorList>
    </citation>
    <scope>NUCLEOTIDE SEQUENCE</scope>
</reference>
<dbReference type="Gene3D" id="3.40.50.1110">
    <property type="entry name" value="SGNH hydrolase"/>
    <property type="match status" value="1"/>
</dbReference>
<dbReference type="SUPFAM" id="SSF52266">
    <property type="entry name" value="SGNH hydrolase"/>
    <property type="match status" value="1"/>
</dbReference>
<feature type="compositionally biased region" description="Basic residues" evidence="1">
    <location>
        <begin position="617"/>
        <end position="626"/>
    </location>
</feature>
<feature type="region of interest" description="Disordered" evidence="1">
    <location>
        <begin position="691"/>
        <end position="714"/>
    </location>
</feature>
<dbReference type="AlphaFoldDB" id="A0A8D8URQ1"/>
<protein>
    <submittedName>
        <fullName evidence="2">Uncharacterized protein</fullName>
    </submittedName>
</protein>
<organism evidence="2">
    <name type="scientific">Cacopsylla melanoneura</name>
    <dbReference type="NCBI Taxonomy" id="428564"/>
    <lineage>
        <taxon>Eukaryota</taxon>
        <taxon>Metazoa</taxon>
        <taxon>Ecdysozoa</taxon>
        <taxon>Arthropoda</taxon>
        <taxon>Hexapoda</taxon>
        <taxon>Insecta</taxon>
        <taxon>Pterygota</taxon>
        <taxon>Neoptera</taxon>
        <taxon>Paraneoptera</taxon>
        <taxon>Hemiptera</taxon>
        <taxon>Sternorrhyncha</taxon>
        <taxon>Psylloidea</taxon>
        <taxon>Psyllidae</taxon>
        <taxon>Psyllinae</taxon>
        <taxon>Cacopsylla</taxon>
    </lineage>
</organism>
<name>A0A8D8URQ1_9HEMI</name>
<sequence length="821" mass="92902">MSPCSNVVIPSTQSDTIAAPKKESYSRKFIKYASNKRHAVAETPRTGLEKCEHFNLNDSNENVIQKALETSNLDQVNNMVERLITDSTSDITVKTVIKHNHPCHEEAIDKAFRRPSTRPNPMFNSNSLLFPKRNVFSPPSFSKEAPPGLCEPFAKKIESPTMSDSCQSPVSFESTRNSFGCSLSSMRSPTDSMLFSSFINNPSSCPSGFIQQRRPEIPAVFVTAHPVDDDLSQRLEKIDLKEETPLVPHCIIRPSRMNNIDKQSSPFCSNVQTSHSTVQSKKNKSSLFTLSNTSYRSNTDCYSNSPKNINPFTNNTLDISTREPSPNNPFLSANFPTKLFTPESRTATSFAKSDKKKTCTVIGDSHVRDFYKYLRETGNDKYSYHVQCNPGKSLTHLKTEFSSSLDQDDCLVLFGGSNDIFHTPWTQLKNYLFSFLQKNCTKLRIVVVGIPYRYNTPAANTHIKRLNLKIRLVVNIFKNSVFLDTNKRINKRDYLYDKLHLNKNGKLKLCTSLNKVIENDNIFLEKNKGMKKAHTKKRDENVPSENKMKHYENKKTLEILNVSDSNSDKNNRFIAHKELTSKRKNAETTHRSTEPMIVVDLTNVQNTQNSYQTNKSKVTRNPKPHRTSPQLSGHQDTVRVQHVPVISYNHQSEQETIRTSTTQPVDPHPQSEPAYTLHKEQEHTMPPIGQLRGSNPGPQTTAPTPCKQTGQTQSMPHPVQLQASNLVPAHYQLPHPAYRANGYYNNMIPIPQAASSASITNLPPINPSHHHHLQHDNMPYPMHYYLAPQPILLGNSYLGPNSSVSPIVNYPHFPLFMTNPY</sequence>
<evidence type="ECO:0000313" key="2">
    <source>
        <dbReference type="EMBL" id="CAG6712075.1"/>
    </source>
</evidence>
<feature type="compositionally biased region" description="Polar residues" evidence="1">
    <location>
        <begin position="692"/>
        <end position="714"/>
    </location>
</feature>